<proteinExistence type="inferred from homology"/>
<dbReference type="SUPFAM" id="SSF103378">
    <property type="entry name" value="2-methylcitrate dehydratase PrpD"/>
    <property type="match status" value="1"/>
</dbReference>
<dbReference type="InterPro" id="IPR036148">
    <property type="entry name" value="MmgE/PrpD_sf"/>
</dbReference>
<evidence type="ECO:0000259" key="3">
    <source>
        <dbReference type="Pfam" id="PF19305"/>
    </source>
</evidence>
<dbReference type="EMBL" id="QKNX01000002">
    <property type="protein sequence ID" value="TKR26205.1"/>
    <property type="molecule type" value="Genomic_DNA"/>
</dbReference>
<dbReference type="AlphaFoldDB" id="A0A4U5JC59"/>
<reference evidence="4 5" key="1">
    <citation type="submission" date="2019-04" db="EMBL/GenBank/DDBJ databases">
        <title>Natronomonas sp. F20-122 a newhaloarchaeon isolated from a saline saltern of Isla Bacuta, Huelva, Spain.</title>
        <authorList>
            <person name="Duran-Viseras A."/>
            <person name="Sanchez-Porro C."/>
            <person name="Ventosa A."/>
        </authorList>
    </citation>
    <scope>NUCLEOTIDE SEQUENCE [LARGE SCALE GENOMIC DNA]</scope>
    <source>
        <strain evidence="4 5">F20-122</strain>
    </source>
</reference>
<dbReference type="InterPro" id="IPR045336">
    <property type="entry name" value="MmgE_PrpD_N"/>
</dbReference>
<comment type="similarity">
    <text evidence="1">Belongs to the PrpD family.</text>
</comment>
<feature type="domain" description="MmgE/PrpD C-terminal" evidence="3">
    <location>
        <begin position="261"/>
        <end position="413"/>
    </location>
</feature>
<evidence type="ECO:0000313" key="5">
    <source>
        <dbReference type="Proteomes" id="UP000308037"/>
    </source>
</evidence>
<evidence type="ECO:0000256" key="1">
    <source>
        <dbReference type="ARBA" id="ARBA00006174"/>
    </source>
</evidence>
<dbReference type="Pfam" id="PF19305">
    <property type="entry name" value="MmgE_PrpD_C"/>
    <property type="match status" value="1"/>
</dbReference>
<accession>A0A4U5JC59</accession>
<dbReference type="Gene3D" id="3.30.1330.120">
    <property type="entry name" value="2-methylcitrate dehydratase PrpD"/>
    <property type="match status" value="1"/>
</dbReference>
<dbReference type="InterPro" id="IPR042188">
    <property type="entry name" value="MmgE/PrpD_sf_2"/>
</dbReference>
<comment type="caution">
    <text evidence="4">The sequence shown here is derived from an EMBL/GenBank/DDBJ whole genome shotgun (WGS) entry which is preliminary data.</text>
</comment>
<dbReference type="InterPro" id="IPR045337">
    <property type="entry name" value="MmgE_PrpD_C"/>
</dbReference>
<sequence>MTETDDLVDLVVSTDELDSALTERSIRAVRDWIGAAIRGATGDTGDVLRAYAMASPADGSAMTFDGTTAGPERACLLNGAFGHTLDFDDTFSAFPLHPTTVVTPAALSAGELADADGEAFLRAYAVGVEVLHRVGKSVFPTQYGRGFHSTAAVGPIGAAATAAVVLDLDEDELRNAIGIAASSAGGLRKNFGTTTKPLHAGFAASAGLRAALLAREGATAHENALGGESGYGEAMAGEAFDPSELVGDELSGVADIALKLFASAHITHGSMEALRRLRERERLSPESVASMTATMHPGGREVLIHSDPDDALEAKFSIEFCLAAVLRSGKAGLEEFTDEYVTAPETRETMETVEAVYDEAAIEGLGRYGGRVTVETTDGETFEAAAAAPGSPDNPASESRLRGKFDSCVAPTSVDAEPLAAAIEGLAEGGSVSDVFDAL</sequence>
<dbReference type="PANTHER" id="PTHR16943:SF8">
    <property type="entry name" value="2-METHYLCITRATE DEHYDRATASE"/>
    <property type="match status" value="1"/>
</dbReference>
<dbReference type="OrthoDB" id="43639at2157"/>
<name>A0A4U5JC59_9EURY</name>
<dbReference type="GO" id="GO:0016829">
    <property type="term" value="F:lyase activity"/>
    <property type="evidence" value="ECO:0007669"/>
    <property type="project" value="InterPro"/>
</dbReference>
<dbReference type="Pfam" id="PF03972">
    <property type="entry name" value="MmgE_PrpD_N"/>
    <property type="match status" value="1"/>
</dbReference>
<keyword evidence="5" id="KW-1185">Reference proteome</keyword>
<dbReference type="InterPro" id="IPR042183">
    <property type="entry name" value="MmgE/PrpD_sf_1"/>
</dbReference>
<gene>
    <name evidence="4" type="ORF">DM868_06840</name>
</gene>
<dbReference type="InterPro" id="IPR005656">
    <property type="entry name" value="MmgE_PrpD"/>
</dbReference>
<evidence type="ECO:0000259" key="2">
    <source>
        <dbReference type="Pfam" id="PF03972"/>
    </source>
</evidence>
<dbReference type="PANTHER" id="PTHR16943">
    <property type="entry name" value="2-METHYLCITRATE DEHYDRATASE-RELATED"/>
    <property type="match status" value="1"/>
</dbReference>
<feature type="domain" description="MmgE/PrpD N-terminal" evidence="2">
    <location>
        <begin position="13"/>
        <end position="238"/>
    </location>
</feature>
<organism evidence="4 5">
    <name type="scientific">Natronomonas salsuginis</name>
    <dbReference type="NCBI Taxonomy" id="2217661"/>
    <lineage>
        <taxon>Archaea</taxon>
        <taxon>Methanobacteriati</taxon>
        <taxon>Methanobacteriota</taxon>
        <taxon>Stenosarchaea group</taxon>
        <taxon>Halobacteria</taxon>
        <taxon>Halobacteriales</taxon>
        <taxon>Natronomonadaceae</taxon>
        <taxon>Natronomonas</taxon>
    </lineage>
</organism>
<protein>
    <submittedName>
        <fullName evidence="4">MmgE/PrpD family protein</fullName>
    </submittedName>
</protein>
<dbReference type="RefSeq" id="WP_137276121.1">
    <property type="nucleotide sequence ID" value="NZ_QKNX01000002.1"/>
</dbReference>
<evidence type="ECO:0000313" key="4">
    <source>
        <dbReference type="EMBL" id="TKR26205.1"/>
    </source>
</evidence>
<dbReference type="Gene3D" id="1.10.4100.10">
    <property type="entry name" value="2-methylcitrate dehydratase PrpD"/>
    <property type="match status" value="1"/>
</dbReference>
<dbReference type="Proteomes" id="UP000308037">
    <property type="component" value="Unassembled WGS sequence"/>
</dbReference>